<name>A0A134BEW6_9PORP</name>
<dbReference type="InterPro" id="IPR049516">
    <property type="entry name" value="FAD-depend_C"/>
</dbReference>
<dbReference type="InterPro" id="IPR036188">
    <property type="entry name" value="FAD/NAD-bd_sf"/>
</dbReference>
<dbReference type="PANTHER" id="PTHR42842:SF3">
    <property type="entry name" value="FAD_NAD(P)-BINDING OXIDOREDUCTASE FAMILY PROTEIN"/>
    <property type="match status" value="1"/>
</dbReference>
<gene>
    <name evidence="3" type="ORF">HMPREF3185_00123</name>
</gene>
<dbReference type="PIRSF" id="PIRSF038984">
    <property type="entry name" value="FAD_binding_protein"/>
    <property type="match status" value="1"/>
</dbReference>
<dbReference type="OrthoDB" id="9772594at2"/>
<organism evidence="3 4">
    <name type="scientific">Porphyromonas somerae</name>
    <dbReference type="NCBI Taxonomy" id="322095"/>
    <lineage>
        <taxon>Bacteria</taxon>
        <taxon>Pseudomonadati</taxon>
        <taxon>Bacteroidota</taxon>
        <taxon>Bacteroidia</taxon>
        <taxon>Bacteroidales</taxon>
        <taxon>Porphyromonadaceae</taxon>
        <taxon>Porphyromonas</taxon>
    </lineage>
</organism>
<dbReference type="PRINTS" id="PR00411">
    <property type="entry name" value="PNDRDTASEI"/>
</dbReference>
<proteinExistence type="predicted"/>
<sequence>MTTLSLTLSPYQASSDATLREVVARELALPLESITSVVVRRRNIDARQRRILVNLSVEVYLDGEQPAVDDFSDLVYPDVSSAPSSVVVGAGPCGLFAALRLIELGVRPIVVERGQDVMQRRRDLVQLEKSGIVDPESNYSFGEGGAGAFSDGKLYTRSKKRGSVEKILRVFCRFGADPKILIDAHPHIGTDKLPIIIRRMREQIIASGGEVHFACRMEELILERGEVRGVVCSGGRAFHGPVLLATGHSARDVYRYLHRAEILIEAKPIAVGVRLEHPQSLIDEIRYHSPEGRGKYLPAAEYVYKAQAEGRGVYSFCMCPGGFVVPASTGPEETVVNGMSPANRGSRWANSGLVVELHPEDIPATGIQVEDSTSPLALMQWCEAFEHKSYLAANRSLRAPAQRMTDFVARRHSSTLPSSSYTMGLTSSDLHEWMPDFITRRLSAGFRAFDRTTRGFLTGEAQLIGVESRTSSPVRIPRDRMTYAHPVVAGLYPAGEGAGFAGGIVSAAIDGENAAQQIALALGR</sequence>
<dbReference type="AlphaFoldDB" id="A0A134BEW6"/>
<protein>
    <submittedName>
        <fullName evidence="3">Oxidoreductase, FAD-dependent family protein</fullName>
    </submittedName>
</protein>
<evidence type="ECO:0000259" key="2">
    <source>
        <dbReference type="Pfam" id="PF21688"/>
    </source>
</evidence>
<dbReference type="PANTHER" id="PTHR42842">
    <property type="entry name" value="FAD/NAD(P)-BINDING OXIDOREDUCTASE"/>
    <property type="match status" value="1"/>
</dbReference>
<evidence type="ECO:0000313" key="4">
    <source>
        <dbReference type="Proteomes" id="UP000070224"/>
    </source>
</evidence>
<dbReference type="Gene3D" id="3.30.70.2700">
    <property type="match status" value="1"/>
</dbReference>
<keyword evidence="4" id="KW-1185">Reference proteome</keyword>
<accession>A0A134BEW6</accession>
<dbReference type="Proteomes" id="UP000070224">
    <property type="component" value="Unassembled WGS sequence"/>
</dbReference>
<dbReference type="InterPro" id="IPR028348">
    <property type="entry name" value="FAD-binding_protein"/>
</dbReference>
<comment type="caution">
    <text evidence="3">The sequence shown here is derived from an EMBL/GenBank/DDBJ whole genome shotgun (WGS) entry which is preliminary data.</text>
</comment>
<feature type="domain" description="FAD-dependent protein C-terminal" evidence="2">
    <location>
        <begin position="268"/>
        <end position="470"/>
    </location>
</feature>
<dbReference type="SUPFAM" id="SSF51905">
    <property type="entry name" value="FAD/NAD(P)-binding domain"/>
    <property type="match status" value="1"/>
</dbReference>
<dbReference type="Pfam" id="PF21688">
    <property type="entry name" value="FAD-depend_C"/>
    <property type="match status" value="1"/>
</dbReference>
<reference evidence="4" key="1">
    <citation type="submission" date="2016-01" db="EMBL/GenBank/DDBJ databases">
        <authorList>
            <person name="Mitreva M."/>
            <person name="Pepin K.H."/>
            <person name="Mihindukulasuriya K.A."/>
            <person name="Fulton R."/>
            <person name="Fronick C."/>
            <person name="O'Laughlin M."/>
            <person name="Miner T."/>
            <person name="Herter B."/>
            <person name="Rosa B.A."/>
            <person name="Cordes M."/>
            <person name="Tomlinson C."/>
            <person name="Wollam A."/>
            <person name="Palsikar V.B."/>
            <person name="Mardis E.R."/>
            <person name="Wilson R.K."/>
        </authorList>
    </citation>
    <scope>NUCLEOTIDE SEQUENCE [LARGE SCALE GENOMIC DNA]</scope>
    <source>
        <strain evidence="4">KA00683</strain>
    </source>
</reference>
<dbReference type="InterPro" id="IPR002938">
    <property type="entry name" value="FAD-bd"/>
</dbReference>
<dbReference type="PATRIC" id="fig|322095.3.peg.124"/>
<dbReference type="EMBL" id="LSDK01000013">
    <property type="protein sequence ID" value="KXB78475.1"/>
    <property type="molecule type" value="Genomic_DNA"/>
</dbReference>
<feature type="domain" description="FAD-binding" evidence="1">
    <location>
        <begin position="86"/>
        <end position="122"/>
    </location>
</feature>
<dbReference type="RefSeq" id="WP_060934767.1">
    <property type="nucleotide sequence ID" value="NZ_KQ960411.1"/>
</dbReference>
<evidence type="ECO:0000313" key="3">
    <source>
        <dbReference type="EMBL" id="KXB78475.1"/>
    </source>
</evidence>
<dbReference type="STRING" id="322095.HMPREF3185_00123"/>
<dbReference type="GO" id="GO:0071949">
    <property type="term" value="F:FAD binding"/>
    <property type="evidence" value="ECO:0007669"/>
    <property type="project" value="InterPro"/>
</dbReference>
<evidence type="ECO:0000259" key="1">
    <source>
        <dbReference type="Pfam" id="PF01494"/>
    </source>
</evidence>
<dbReference type="Gene3D" id="3.50.50.60">
    <property type="entry name" value="FAD/NAD(P)-binding domain"/>
    <property type="match status" value="2"/>
</dbReference>
<dbReference type="Pfam" id="PF01494">
    <property type="entry name" value="FAD_binding_3"/>
    <property type="match status" value="1"/>
</dbReference>